<accession>A0ACB9KIC6</accession>
<dbReference type="EMBL" id="CM039439">
    <property type="protein sequence ID" value="KAI4296927.1"/>
    <property type="molecule type" value="Genomic_DNA"/>
</dbReference>
<reference evidence="1 2" key="1">
    <citation type="journal article" date="2022" name="DNA Res.">
        <title>Chromosomal-level genome assembly of the orchid tree Bauhinia variegata (Leguminosae; Cercidoideae) supports the allotetraploid origin hypothesis of Bauhinia.</title>
        <authorList>
            <person name="Zhong Y."/>
            <person name="Chen Y."/>
            <person name="Zheng D."/>
            <person name="Pang J."/>
            <person name="Liu Y."/>
            <person name="Luo S."/>
            <person name="Meng S."/>
            <person name="Qian L."/>
            <person name="Wei D."/>
            <person name="Dai S."/>
            <person name="Zhou R."/>
        </authorList>
    </citation>
    <scope>NUCLEOTIDE SEQUENCE [LARGE SCALE GENOMIC DNA]</scope>
    <source>
        <strain evidence="1">BV-YZ2020</strain>
    </source>
</reference>
<evidence type="ECO:0000313" key="1">
    <source>
        <dbReference type="EMBL" id="KAI4296927.1"/>
    </source>
</evidence>
<dbReference type="Proteomes" id="UP000828941">
    <property type="component" value="Chromosome 14"/>
</dbReference>
<keyword evidence="2" id="KW-1185">Reference proteome</keyword>
<gene>
    <name evidence="1" type="ORF">L6164_036844</name>
</gene>
<proteinExistence type="predicted"/>
<organism evidence="1 2">
    <name type="scientific">Bauhinia variegata</name>
    <name type="common">Purple orchid tree</name>
    <name type="synonym">Phanera variegata</name>
    <dbReference type="NCBI Taxonomy" id="167791"/>
    <lineage>
        <taxon>Eukaryota</taxon>
        <taxon>Viridiplantae</taxon>
        <taxon>Streptophyta</taxon>
        <taxon>Embryophyta</taxon>
        <taxon>Tracheophyta</taxon>
        <taxon>Spermatophyta</taxon>
        <taxon>Magnoliopsida</taxon>
        <taxon>eudicotyledons</taxon>
        <taxon>Gunneridae</taxon>
        <taxon>Pentapetalae</taxon>
        <taxon>rosids</taxon>
        <taxon>fabids</taxon>
        <taxon>Fabales</taxon>
        <taxon>Fabaceae</taxon>
        <taxon>Cercidoideae</taxon>
        <taxon>Cercideae</taxon>
        <taxon>Bauhiniinae</taxon>
        <taxon>Bauhinia</taxon>
    </lineage>
</organism>
<comment type="caution">
    <text evidence="1">The sequence shown here is derived from an EMBL/GenBank/DDBJ whole genome shotgun (WGS) entry which is preliminary data.</text>
</comment>
<protein>
    <submittedName>
        <fullName evidence="1">Uncharacterized protein</fullName>
    </submittedName>
</protein>
<name>A0ACB9KIC6_BAUVA</name>
<sequence>MLLVISLFPYLSLGYAFPHLLVYLLVALPNKAYGQKEFPSLKPNNKTYDYKQGESCGIIFGKSQPRFLEHGGCADPSYELVCEGNKTVLNLYYGRHRVQAITVTYSSTLRSVSAGVDHDNCSTTAVNSISYNNFTDVFLEKLTKNIQYKPYYSQNSIAFLTCKNPVTSITEGSAATCTRQYDSSTRNYTYVLFRDAEVSEFDDSCSIDLIVNIWLSAPMTCNENCSNPEVRIEQVNWLELRWLPIPCGHWDNEPYKSQCRLDKNSNLVLCRPDDSYVAVMLISSIFLSFWLTAIGLSVVLLPPSEPLLAWQRKPAAEAGVGG</sequence>
<evidence type="ECO:0000313" key="2">
    <source>
        <dbReference type="Proteomes" id="UP000828941"/>
    </source>
</evidence>